<feature type="compositionally biased region" description="Acidic residues" evidence="1">
    <location>
        <begin position="112"/>
        <end position="127"/>
    </location>
</feature>
<proteinExistence type="predicted"/>
<feature type="region of interest" description="Disordered" evidence="1">
    <location>
        <begin position="55"/>
        <end position="127"/>
    </location>
</feature>
<name>J3LDY7_ORYBR</name>
<dbReference type="Proteomes" id="UP000006038">
    <property type="component" value="Unassembled WGS sequence"/>
</dbReference>
<accession>J3LDY7</accession>
<dbReference type="AlphaFoldDB" id="J3LDY7"/>
<dbReference type="eggNOG" id="KOG4282">
    <property type="taxonomic scope" value="Eukaryota"/>
</dbReference>
<evidence type="ECO:0000313" key="3">
    <source>
        <dbReference type="Proteomes" id="UP000006038"/>
    </source>
</evidence>
<evidence type="ECO:0000256" key="1">
    <source>
        <dbReference type="SAM" id="MobiDB-lite"/>
    </source>
</evidence>
<dbReference type="EnsemblPlants" id="OB02G28540.1">
    <property type="protein sequence ID" value="OB02G28540.1"/>
    <property type="gene ID" value="OB02G28540"/>
</dbReference>
<dbReference type="HOGENOM" id="CLU_152869_0_0_1"/>
<sequence length="127" mass="13756">MERDRLEAARELEDQRVQFFLKMQMELSKANTASSSATAAAVAAAATAVAADVNGTRRTPVATDVGASSNHHVRYRFKDSGRHRQPAQQPQYSENNVAGAARGTGNGSDTDNKDDEDEAEDEEDESQ</sequence>
<organism evidence="2">
    <name type="scientific">Oryza brachyantha</name>
    <name type="common">malo sina</name>
    <dbReference type="NCBI Taxonomy" id="4533"/>
    <lineage>
        <taxon>Eukaryota</taxon>
        <taxon>Viridiplantae</taxon>
        <taxon>Streptophyta</taxon>
        <taxon>Embryophyta</taxon>
        <taxon>Tracheophyta</taxon>
        <taxon>Spermatophyta</taxon>
        <taxon>Magnoliopsida</taxon>
        <taxon>Liliopsida</taxon>
        <taxon>Poales</taxon>
        <taxon>Poaceae</taxon>
        <taxon>BOP clade</taxon>
        <taxon>Oryzoideae</taxon>
        <taxon>Oryzeae</taxon>
        <taxon>Oryzinae</taxon>
        <taxon>Oryza</taxon>
    </lineage>
</organism>
<protein>
    <submittedName>
        <fullName evidence="2">Uncharacterized protein</fullName>
    </submittedName>
</protein>
<reference evidence="2" key="1">
    <citation type="submission" date="2013-04" db="UniProtKB">
        <authorList>
            <consortium name="EnsemblPlants"/>
        </authorList>
    </citation>
    <scope>IDENTIFICATION</scope>
</reference>
<feature type="compositionally biased region" description="Polar residues" evidence="1">
    <location>
        <begin position="86"/>
        <end position="96"/>
    </location>
</feature>
<dbReference type="Gramene" id="OB02G28540.1">
    <property type="protein sequence ID" value="OB02G28540.1"/>
    <property type="gene ID" value="OB02G28540"/>
</dbReference>
<evidence type="ECO:0000313" key="2">
    <source>
        <dbReference type="EnsemblPlants" id="OB02G28540.1"/>
    </source>
</evidence>
<keyword evidence="3" id="KW-1185">Reference proteome</keyword>